<sequence length="138" mass="15596">METGVILFIIGIIFSVFQSMSEKKHKTKEKPVSTPQIRTLDDFKRNVIERTHPVVESSQPVIQAQAEKRPRPDKSKEARMQAIMADTHLSEKQKAQRISSITEGDLTVSSEPLLDFSKHHLVQGIVLSEVLAPPKSRR</sequence>
<dbReference type="KEGG" id="mequ:KFV11_06775"/>
<reference evidence="2 4" key="1">
    <citation type="submission" date="2019-09" db="EMBL/GenBank/DDBJ databases">
        <authorList>
            <person name="Mazhar S."/>
            <person name="Altermann E."/>
            <person name="Hill C."/>
            <person name="Mcauliffe O."/>
        </authorList>
    </citation>
    <scope>NUCLEOTIDE SEQUENCE [LARGE SCALE GENOMIC DNA]</scope>
    <source>
        <strain evidence="2 4">ATCC 51831</strain>
    </source>
</reference>
<proteinExistence type="predicted"/>
<evidence type="ECO:0000313" key="4">
    <source>
        <dbReference type="Proteomes" id="UP000295735"/>
    </source>
</evidence>
<dbReference type="Proteomes" id="UP001057381">
    <property type="component" value="Chromosome"/>
</dbReference>
<feature type="region of interest" description="Disordered" evidence="1">
    <location>
        <begin position="54"/>
        <end position="78"/>
    </location>
</feature>
<dbReference type="EMBL" id="CP073809">
    <property type="protein sequence ID" value="UTH12982.1"/>
    <property type="molecule type" value="Genomic_DNA"/>
</dbReference>
<organism evidence="3 5">
    <name type="scientific">Macrococcus equipercicus</name>
    <dbReference type="NCBI Taxonomy" id="69967"/>
    <lineage>
        <taxon>Bacteria</taxon>
        <taxon>Bacillati</taxon>
        <taxon>Bacillota</taxon>
        <taxon>Bacilli</taxon>
        <taxon>Bacillales</taxon>
        <taxon>Staphylococcaceae</taxon>
        <taxon>Macrococcus</taxon>
    </lineage>
</organism>
<evidence type="ECO:0000313" key="5">
    <source>
        <dbReference type="Proteomes" id="UP001057381"/>
    </source>
</evidence>
<reference evidence="3" key="2">
    <citation type="submission" date="2021-04" db="EMBL/GenBank/DDBJ databases">
        <title>Complete Genome Sequences of Macrococcus spp. from dog and cattle.</title>
        <authorList>
            <person name="Schwendener S."/>
            <person name="Perreten V."/>
        </authorList>
    </citation>
    <scope>NUCLEOTIDE SEQUENCE</scope>
    <source>
        <strain evidence="3">Epi0143-OL</strain>
    </source>
</reference>
<evidence type="ECO:0000256" key="1">
    <source>
        <dbReference type="SAM" id="MobiDB-lite"/>
    </source>
</evidence>
<keyword evidence="4" id="KW-1185">Reference proteome</keyword>
<evidence type="ECO:0000313" key="3">
    <source>
        <dbReference type="EMBL" id="UTH12982.1"/>
    </source>
</evidence>
<dbReference type="Proteomes" id="UP000295735">
    <property type="component" value="Unassembled WGS sequence"/>
</dbReference>
<dbReference type="EMBL" id="SCWC02000002">
    <property type="protein sequence ID" value="KAA1040069.1"/>
    <property type="molecule type" value="Genomic_DNA"/>
</dbReference>
<dbReference type="OrthoDB" id="2734847at2"/>
<feature type="compositionally biased region" description="Basic and acidic residues" evidence="1">
    <location>
        <begin position="66"/>
        <end position="78"/>
    </location>
</feature>
<protein>
    <submittedName>
        <fullName evidence="3">Uncharacterized protein</fullName>
    </submittedName>
</protein>
<name>A0A9Q9BV94_9STAP</name>
<evidence type="ECO:0000313" key="2">
    <source>
        <dbReference type="EMBL" id="KAA1040069.1"/>
    </source>
</evidence>
<dbReference type="AlphaFoldDB" id="A0A9Q9BV94"/>
<dbReference type="RefSeq" id="WP_149458535.1">
    <property type="nucleotide sequence ID" value="NZ_CP073809.1"/>
</dbReference>
<gene>
    <name evidence="2" type="ORF">ERX35_003530</name>
    <name evidence="3" type="ORF">KFV11_06775</name>
</gene>
<accession>A0A9Q9BV94</accession>